<dbReference type="WBParaSite" id="jg8948">
    <property type="protein sequence ID" value="jg8948"/>
    <property type="gene ID" value="jg8948"/>
</dbReference>
<evidence type="ECO:0000313" key="2">
    <source>
        <dbReference type="WBParaSite" id="jg8948"/>
    </source>
</evidence>
<name>A0A915ES92_9BILA</name>
<proteinExistence type="predicted"/>
<dbReference type="Proteomes" id="UP000887574">
    <property type="component" value="Unplaced"/>
</dbReference>
<sequence>VIQLDFHQTLALGIYTDKSGMMRSRTRLQYSKLSREAKEPIFLPTESLLTKLIVLDFHLRLLHGGPVLVLSHLRRNFLLPKGVRQWLE</sequence>
<organism evidence="1 2">
    <name type="scientific">Ditylenchus dipsaci</name>
    <dbReference type="NCBI Taxonomy" id="166011"/>
    <lineage>
        <taxon>Eukaryota</taxon>
        <taxon>Metazoa</taxon>
        <taxon>Ecdysozoa</taxon>
        <taxon>Nematoda</taxon>
        <taxon>Chromadorea</taxon>
        <taxon>Rhabditida</taxon>
        <taxon>Tylenchina</taxon>
        <taxon>Tylenchomorpha</taxon>
        <taxon>Sphaerularioidea</taxon>
        <taxon>Anguinidae</taxon>
        <taxon>Anguininae</taxon>
        <taxon>Ditylenchus</taxon>
    </lineage>
</organism>
<accession>A0A915ES92</accession>
<evidence type="ECO:0000313" key="1">
    <source>
        <dbReference type="Proteomes" id="UP000887574"/>
    </source>
</evidence>
<reference evidence="2" key="1">
    <citation type="submission" date="2022-11" db="UniProtKB">
        <authorList>
            <consortium name="WormBaseParasite"/>
        </authorList>
    </citation>
    <scope>IDENTIFICATION</scope>
</reference>
<keyword evidence="1" id="KW-1185">Reference proteome</keyword>
<protein>
    <submittedName>
        <fullName evidence="2">Uncharacterized protein</fullName>
    </submittedName>
</protein>
<dbReference type="AlphaFoldDB" id="A0A915ES92"/>